<gene>
    <name evidence="1" type="ORF">sS8_3943</name>
</gene>
<dbReference type="EMBL" id="AP017928">
    <property type="protein sequence ID" value="BBA35875.1"/>
    <property type="molecule type" value="Genomic_DNA"/>
</dbReference>
<proteinExistence type="predicted"/>
<dbReference type="KEGG" id="mmai:sS8_3943"/>
<name>A0A250KW81_9GAMM</name>
<accession>A0A250KW81</accession>
<organism evidence="1 2">
    <name type="scientific">Methylocaldum marinum</name>
    <dbReference type="NCBI Taxonomy" id="1432792"/>
    <lineage>
        <taxon>Bacteria</taxon>
        <taxon>Pseudomonadati</taxon>
        <taxon>Pseudomonadota</taxon>
        <taxon>Gammaproteobacteria</taxon>
        <taxon>Methylococcales</taxon>
        <taxon>Methylococcaceae</taxon>
        <taxon>Methylocaldum</taxon>
    </lineage>
</organism>
<dbReference type="AlphaFoldDB" id="A0A250KW81"/>
<keyword evidence="2" id="KW-1185">Reference proteome</keyword>
<dbReference type="Proteomes" id="UP000266313">
    <property type="component" value="Chromosome"/>
</dbReference>
<reference evidence="1 2" key="1">
    <citation type="submission" date="2016-12" db="EMBL/GenBank/DDBJ databases">
        <title>Genome sequencing of Methylocaldum marinum.</title>
        <authorList>
            <person name="Takeuchi M."/>
            <person name="Kamagata Y."/>
            <person name="Hiraoka S."/>
            <person name="Oshima K."/>
            <person name="Hattori M."/>
            <person name="Iwasaki W."/>
        </authorList>
    </citation>
    <scope>NUCLEOTIDE SEQUENCE [LARGE SCALE GENOMIC DNA]</scope>
    <source>
        <strain evidence="1 2">S8</strain>
    </source>
</reference>
<sequence length="66" mass="7492">MCFWWAIVHNYDGALARLHQTGDQVTWGGGRVIRKIGVNHLGWIEVIYPNSLVKKCLDEPCFSHPG</sequence>
<protein>
    <submittedName>
        <fullName evidence="1">Uncharacterized protein</fullName>
    </submittedName>
</protein>
<evidence type="ECO:0000313" key="1">
    <source>
        <dbReference type="EMBL" id="BBA35875.1"/>
    </source>
</evidence>
<evidence type="ECO:0000313" key="2">
    <source>
        <dbReference type="Proteomes" id="UP000266313"/>
    </source>
</evidence>